<dbReference type="AlphaFoldDB" id="A0A9N7Z5J5"/>
<reference evidence="1" key="1">
    <citation type="submission" date="2020-03" db="EMBL/GenBank/DDBJ databases">
        <authorList>
            <person name="Weist P."/>
        </authorList>
    </citation>
    <scope>NUCLEOTIDE SEQUENCE</scope>
</reference>
<organism evidence="1 2">
    <name type="scientific">Pleuronectes platessa</name>
    <name type="common">European plaice</name>
    <dbReference type="NCBI Taxonomy" id="8262"/>
    <lineage>
        <taxon>Eukaryota</taxon>
        <taxon>Metazoa</taxon>
        <taxon>Chordata</taxon>
        <taxon>Craniata</taxon>
        <taxon>Vertebrata</taxon>
        <taxon>Euteleostomi</taxon>
        <taxon>Actinopterygii</taxon>
        <taxon>Neopterygii</taxon>
        <taxon>Teleostei</taxon>
        <taxon>Neoteleostei</taxon>
        <taxon>Acanthomorphata</taxon>
        <taxon>Carangaria</taxon>
        <taxon>Pleuronectiformes</taxon>
        <taxon>Pleuronectoidei</taxon>
        <taxon>Pleuronectidae</taxon>
        <taxon>Pleuronectes</taxon>
    </lineage>
</organism>
<name>A0A9N7Z5J5_PLEPL</name>
<accession>A0A9N7Z5J5</accession>
<evidence type="ECO:0000313" key="1">
    <source>
        <dbReference type="EMBL" id="CAB1450587.1"/>
    </source>
</evidence>
<comment type="caution">
    <text evidence="1">The sequence shown here is derived from an EMBL/GenBank/DDBJ whole genome shotgun (WGS) entry which is preliminary data.</text>
</comment>
<sequence>MARFYTTRRTRKRKERKEIIVQTFTSEDRSRRGVGSGQSTQEAPILLFDLPPPLTLCCLVTTWLQGKCGMKADTHTPPHTYLTMINGASDIHHYSPEQQSDVAQGQRSGTENPLSQVPFYGFAVSGTCEEAAGPQPLVIRPNCLETRAVDAHTKGRLQGEEHLPLRRQQMQRHRGKDGVGVSCQAAARRDSSAGRITSKIYHRGITIQNITHSHKDVRSYQLLESGADSGQPTDPLGPAALLISPAAAAPTWTALQLLSVAQDVEQHRRRLNGTKQDIRSEAHQLAYSETDTRVIINRVPLIYGCLWMLVSVESEVRADVYIR</sequence>
<gene>
    <name evidence="1" type="ORF">PLEPLA_LOCUS38279</name>
</gene>
<protein>
    <submittedName>
        <fullName evidence="1">Uncharacterized protein</fullName>
    </submittedName>
</protein>
<keyword evidence="2" id="KW-1185">Reference proteome</keyword>
<dbReference type="Proteomes" id="UP001153269">
    <property type="component" value="Unassembled WGS sequence"/>
</dbReference>
<evidence type="ECO:0000313" key="2">
    <source>
        <dbReference type="Proteomes" id="UP001153269"/>
    </source>
</evidence>
<dbReference type="EMBL" id="CADEAL010004059">
    <property type="protein sequence ID" value="CAB1450587.1"/>
    <property type="molecule type" value="Genomic_DNA"/>
</dbReference>
<proteinExistence type="predicted"/>